<dbReference type="SUPFAM" id="SSF56112">
    <property type="entry name" value="Protein kinase-like (PK-like)"/>
    <property type="match status" value="1"/>
</dbReference>
<evidence type="ECO:0000313" key="3">
    <source>
        <dbReference type="Proteomes" id="UP000054047"/>
    </source>
</evidence>
<gene>
    <name evidence="2" type="ORF">ANCDUO_27762</name>
</gene>
<dbReference type="EMBL" id="KN795974">
    <property type="protein sequence ID" value="KIH42255.1"/>
    <property type="molecule type" value="Genomic_DNA"/>
</dbReference>
<dbReference type="InterPro" id="IPR000719">
    <property type="entry name" value="Prot_kinase_dom"/>
</dbReference>
<dbReference type="PROSITE" id="PS50011">
    <property type="entry name" value="PROTEIN_KINASE_DOM"/>
    <property type="match status" value="1"/>
</dbReference>
<dbReference type="InterPro" id="IPR008271">
    <property type="entry name" value="Ser/Thr_kinase_AS"/>
</dbReference>
<evidence type="ECO:0000313" key="2">
    <source>
        <dbReference type="EMBL" id="KIH42255.1"/>
    </source>
</evidence>
<dbReference type="AlphaFoldDB" id="A0A0C2F129"/>
<accession>A0A0C2F129</accession>
<dbReference type="Gene3D" id="1.10.510.10">
    <property type="entry name" value="Transferase(Phosphotransferase) domain 1"/>
    <property type="match status" value="1"/>
</dbReference>
<dbReference type="GO" id="GO:0005524">
    <property type="term" value="F:ATP binding"/>
    <property type="evidence" value="ECO:0007669"/>
    <property type="project" value="InterPro"/>
</dbReference>
<protein>
    <recommendedName>
        <fullName evidence="1">Protein kinase domain-containing protein</fullName>
    </recommendedName>
</protein>
<dbReference type="OrthoDB" id="2687620at2759"/>
<dbReference type="InterPro" id="IPR011009">
    <property type="entry name" value="Kinase-like_dom_sf"/>
</dbReference>
<evidence type="ECO:0000259" key="1">
    <source>
        <dbReference type="PROSITE" id="PS50011"/>
    </source>
</evidence>
<proteinExistence type="predicted"/>
<dbReference type="GO" id="GO:0004672">
    <property type="term" value="F:protein kinase activity"/>
    <property type="evidence" value="ECO:0007669"/>
    <property type="project" value="InterPro"/>
</dbReference>
<organism evidence="2 3">
    <name type="scientific">Ancylostoma duodenale</name>
    <dbReference type="NCBI Taxonomy" id="51022"/>
    <lineage>
        <taxon>Eukaryota</taxon>
        <taxon>Metazoa</taxon>
        <taxon>Ecdysozoa</taxon>
        <taxon>Nematoda</taxon>
        <taxon>Chromadorea</taxon>
        <taxon>Rhabditida</taxon>
        <taxon>Rhabditina</taxon>
        <taxon>Rhabditomorpha</taxon>
        <taxon>Strongyloidea</taxon>
        <taxon>Ancylostomatidae</taxon>
        <taxon>Ancylostomatinae</taxon>
        <taxon>Ancylostoma</taxon>
    </lineage>
</organism>
<keyword evidence="3" id="KW-1185">Reference proteome</keyword>
<sequence>MGFVHRDVKPTNICVGVGGMSPRVYIIDFGETVRVGKKIRFTPEWVKCGTATAVATPAPVRSRSAPREATAT</sequence>
<feature type="domain" description="Protein kinase" evidence="1">
    <location>
        <begin position="1"/>
        <end position="72"/>
    </location>
</feature>
<dbReference type="Proteomes" id="UP000054047">
    <property type="component" value="Unassembled WGS sequence"/>
</dbReference>
<name>A0A0C2F129_9BILA</name>
<reference evidence="2 3" key="1">
    <citation type="submission" date="2013-12" db="EMBL/GenBank/DDBJ databases">
        <title>Draft genome of the parsitic nematode Ancylostoma duodenale.</title>
        <authorList>
            <person name="Mitreva M."/>
        </authorList>
    </citation>
    <scope>NUCLEOTIDE SEQUENCE [LARGE SCALE GENOMIC DNA]</scope>
    <source>
        <strain evidence="2 3">Zhejiang</strain>
    </source>
</reference>
<dbReference type="PROSITE" id="PS00108">
    <property type="entry name" value="PROTEIN_KINASE_ST"/>
    <property type="match status" value="1"/>
</dbReference>